<accession>A0ACA9KDL5</accession>
<name>A0ACA9KDL5_9GLOM</name>
<proteinExistence type="predicted"/>
<keyword evidence="2" id="KW-1185">Reference proteome</keyword>
<comment type="caution">
    <text evidence="1">The sequence shown here is derived from an EMBL/GenBank/DDBJ whole genome shotgun (WGS) entry which is preliminary data.</text>
</comment>
<dbReference type="Proteomes" id="UP000789525">
    <property type="component" value="Unassembled WGS sequence"/>
</dbReference>
<sequence length="612" mass="68103">MLSVATSSLSALPSTIRDSFSRSTSDNEQSKGAPDESQKQSGPMLHENKPDSSTSSRSNDSNGNSNLSSHKIPAIPIAGDQQRKIDEDGSSTTWQDNLAGSRPPTTNLDITTITTTTTSNSPASLNIEHFDFKENELPTKRRKKRSTFGTDSVLDDSSFYMDSPSIGGFAPANPKRNAEFHALFRSVPENDYLINESEYAPNKSSEELNASSESCAESSEEEKPTDTRRKFGLPKLTLPMKFMRNGGAALSEDERQIPNDLGQHESKVHSLPSSPQKSEFDEKSLLKGSKGHRPRSKSVTELQSPVSDLSASEIRSPRTQSLSIDAKVTGTVEKLYNLLLTSEFVNRYLEEEEKCSGTIESACVEGQATHWKNLIQYIKKYIAAHPSEFKDESMSAGRERAVADSSEVIEEKRQAAGLWNIVFEIPSILYSILKPMIQNITVPSTNTVIILATLFMMTTNVYNCLLLRDIGRRLDNVAGGISSFTPTGENEFNNRNQREIYSMFDDRVENEDVLWQWLTEKSRRYENSGLHDDSVDDAASSPSPSPHGQTDSSSLGSACDYNKSPHNLYEEIENLHKMLWAAESRAKKLIDVAEYESAYYQEQEGKIKKHES</sequence>
<protein>
    <submittedName>
        <fullName evidence="1">79_t:CDS:1</fullName>
    </submittedName>
</protein>
<gene>
    <name evidence="1" type="ORF">ACOLOM_LOCUS1402</name>
</gene>
<evidence type="ECO:0000313" key="1">
    <source>
        <dbReference type="EMBL" id="CAG8466508.1"/>
    </source>
</evidence>
<reference evidence="1" key="1">
    <citation type="submission" date="2021-06" db="EMBL/GenBank/DDBJ databases">
        <authorList>
            <person name="Kallberg Y."/>
            <person name="Tangrot J."/>
            <person name="Rosling A."/>
        </authorList>
    </citation>
    <scope>NUCLEOTIDE SEQUENCE</scope>
    <source>
        <strain evidence="1">CL356</strain>
    </source>
</reference>
<organism evidence="1 2">
    <name type="scientific">Acaulospora colombiana</name>
    <dbReference type="NCBI Taxonomy" id="27376"/>
    <lineage>
        <taxon>Eukaryota</taxon>
        <taxon>Fungi</taxon>
        <taxon>Fungi incertae sedis</taxon>
        <taxon>Mucoromycota</taxon>
        <taxon>Glomeromycotina</taxon>
        <taxon>Glomeromycetes</taxon>
        <taxon>Diversisporales</taxon>
        <taxon>Acaulosporaceae</taxon>
        <taxon>Acaulospora</taxon>
    </lineage>
</organism>
<dbReference type="EMBL" id="CAJVPT010001635">
    <property type="protein sequence ID" value="CAG8466508.1"/>
    <property type="molecule type" value="Genomic_DNA"/>
</dbReference>
<evidence type="ECO:0000313" key="2">
    <source>
        <dbReference type="Proteomes" id="UP000789525"/>
    </source>
</evidence>